<gene>
    <name evidence="4" type="ORF">ACFP7A_05320</name>
</gene>
<dbReference type="Proteomes" id="UP001596267">
    <property type="component" value="Unassembled WGS sequence"/>
</dbReference>
<dbReference type="InterPro" id="IPR036271">
    <property type="entry name" value="Tet_transcr_reg_TetR-rel_C_sf"/>
</dbReference>
<dbReference type="RefSeq" id="WP_253053168.1">
    <property type="nucleotide sequence ID" value="NZ_JAMXWN010000003.1"/>
</dbReference>
<feature type="domain" description="HTH tetR-type" evidence="3">
    <location>
        <begin position="17"/>
        <end position="77"/>
    </location>
</feature>
<dbReference type="PANTHER" id="PTHR43479">
    <property type="entry name" value="ACREF/ENVCD OPERON REPRESSOR-RELATED"/>
    <property type="match status" value="1"/>
</dbReference>
<name>A0ABW1WFD7_9BACL</name>
<reference evidence="5" key="1">
    <citation type="journal article" date="2019" name="Int. J. Syst. Evol. Microbiol.">
        <title>The Global Catalogue of Microorganisms (GCM) 10K type strain sequencing project: providing services to taxonomists for standard genome sequencing and annotation.</title>
        <authorList>
            <consortium name="The Broad Institute Genomics Platform"/>
            <consortium name="The Broad Institute Genome Sequencing Center for Infectious Disease"/>
            <person name="Wu L."/>
            <person name="Ma J."/>
        </authorList>
    </citation>
    <scope>NUCLEOTIDE SEQUENCE [LARGE SCALE GENOMIC DNA]</scope>
    <source>
        <strain evidence="5">CCUG 42001</strain>
    </source>
</reference>
<keyword evidence="1 2" id="KW-0238">DNA-binding</keyword>
<evidence type="ECO:0000256" key="1">
    <source>
        <dbReference type="ARBA" id="ARBA00023125"/>
    </source>
</evidence>
<dbReference type="InterPro" id="IPR050624">
    <property type="entry name" value="HTH-type_Tx_Regulator"/>
</dbReference>
<evidence type="ECO:0000313" key="5">
    <source>
        <dbReference type="Proteomes" id="UP001596267"/>
    </source>
</evidence>
<dbReference type="SUPFAM" id="SSF48498">
    <property type="entry name" value="Tetracyclin repressor-like, C-terminal domain"/>
    <property type="match status" value="1"/>
</dbReference>
<organism evidence="4 5">
    <name type="scientific">Sporolactobacillus kofuensis</name>
    <dbReference type="NCBI Taxonomy" id="269672"/>
    <lineage>
        <taxon>Bacteria</taxon>
        <taxon>Bacillati</taxon>
        <taxon>Bacillota</taxon>
        <taxon>Bacilli</taxon>
        <taxon>Bacillales</taxon>
        <taxon>Sporolactobacillaceae</taxon>
        <taxon>Sporolactobacillus</taxon>
    </lineage>
</organism>
<dbReference type="PRINTS" id="PR00455">
    <property type="entry name" value="HTHTETR"/>
</dbReference>
<dbReference type="InterPro" id="IPR009057">
    <property type="entry name" value="Homeodomain-like_sf"/>
</dbReference>
<dbReference type="PANTHER" id="PTHR43479:SF11">
    <property type="entry name" value="ACREF_ENVCD OPERON REPRESSOR-RELATED"/>
    <property type="match status" value="1"/>
</dbReference>
<evidence type="ECO:0000256" key="2">
    <source>
        <dbReference type="PROSITE-ProRule" id="PRU00335"/>
    </source>
</evidence>
<keyword evidence="5" id="KW-1185">Reference proteome</keyword>
<dbReference type="PROSITE" id="PS50977">
    <property type="entry name" value="HTH_TETR_2"/>
    <property type="match status" value="1"/>
</dbReference>
<feature type="DNA-binding region" description="H-T-H motif" evidence="2">
    <location>
        <begin position="40"/>
        <end position="59"/>
    </location>
</feature>
<sequence length="206" mass="24248">MKQIRMEKKLTRAEEYKRTQQKIIQTANRLFMKKGYNAVSTRKIAKECGLTQPALYHHFHDKESIYLAVIHQITADIKQEFSRLNDHNLRESPRVILTKMLLILIEKHPTNVMMMIEDIFTEFDQKNQYILYELWQQTYLMPFKELFAEWAKHGLIREQLDIDAAARFCLSSIVPLTSKHSVSAQEPSLSNKLNTTIDFLLHGLLK</sequence>
<dbReference type="SUPFAM" id="SSF46689">
    <property type="entry name" value="Homeodomain-like"/>
    <property type="match status" value="1"/>
</dbReference>
<evidence type="ECO:0000313" key="4">
    <source>
        <dbReference type="EMBL" id="MFC6386013.1"/>
    </source>
</evidence>
<dbReference type="Gene3D" id="1.10.357.10">
    <property type="entry name" value="Tetracycline Repressor, domain 2"/>
    <property type="match status" value="1"/>
</dbReference>
<dbReference type="PROSITE" id="PS01081">
    <property type="entry name" value="HTH_TETR_1"/>
    <property type="match status" value="1"/>
</dbReference>
<comment type="caution">
    <text evidence="4">The sequence shown here is derived from an EMBL/GenBank/DDBJ whole genome shotgun (WGS) entry which is preliminary data.</text>
</comment>
<dbReference type="InterPro" id="IPR001647">
    <property type="entry name" value="HTH_TetR"/>
</dbReference>
<evidence type="ECO:0000259" key="3">
    <source>
        <dbReference type="PROSITE" id="PS50977"/>
    </source>
</evidence>
<dbReference type="Pfam" id="PF00440">
    <property type="entry name" value="TetR_N"/>
    <property type="match status" value="1"/>
</dbReference>
<accession>A0ABW1WFD7</accession>
<proteinExistence type="predicted"/>
<protein>
    <submittedName>
        <fullName evidence="4">TetR/AcrR family transcriptional regulator</fullName>
    </submittedName>
</protein>
<dbReference type="EMBL" id="JBHSTQ010000004">
    <property type="protein sequence ID" value="MFC6386013.1"/>
    <property type="molecule type" value="Genomic_DNA"/>
</dbReference>
<dbReference type="InterPro" id="IPR023772">
    <property type="entry name" value="DNA-bd_HTH_TetR-type_CS"/>
</dbReference>